<evidence type="ECO:0000256" key="1">
    <source>
        <dbReference type="SAM" id="MobiDB-lite"/>
    </source>
</evidence>
<dbReference type="Proteomes" id="UP000186817">
    <property type="component" value="Unassembled WGS sequence"/>
</dbReference>
<keyword evidence="3" id="KW-1185">Reference proteome</keyword>
<dbReference type="OrthoDB" id="411317at2759"/>
<reference evidence="2 3" key="1">
    <citation type="submission" date="2016-02" db="EMBL/GenBank/DDBJ databases">
        <title>Genome analysis of coral dinoflagellate symbionts highlights evolutionary adaptations to a symbiotic lifestyle.</title>
        <authorList>
            <person name="Aranda M."/>
            <person name="Li Y."/>
            <person name="Liew Y.J."/>
            <person name="Baumgarten S."/>
            <person name="Simakov O."/>
            <person name="Wilson M."/>
            <person name="Piel J."/>
            <person name="Ashoor H."/>
            <person name="Bougouffa S."/>
            <person name="Bajic V.B."/>
            <person name="Ryu T."/>
            <person name="Ravasi T."/>
            <person name="Bayer T."/>
            <person name="Micklem G."/>
            <person name="Kim H."/>
            <person name="Bhak J."/>
            <person name="Lajeunesse T.C."/>
            <person name="Voolstra C.R."/>
        </authorList>
    </citation>
    <scope>NUCLEOTIDE SEQUENCE [LARGE SCALE GENOMIC DNA]</scope>
    <source>
        <strain evidence="2 3">CCMP2467</strain>
    </source>
</reference>
<feature type="region of interest" description="Disordered" evidence="1">
    <location>
        <begin position="269"/>
        <end position="306"/>
    </location>
</feature>
<organism evidence="2 3">
    <name type="scientific">Symbiodinium microadriaticum</name>
    <name type="common">Dinoflagellate</name>
    <name type="synonym">Zooxanthella microadriatica</name>
    <dbReference type="NCBI Taxonomy" id="2951"/>
    <lineage>
        <taxon>Eukaryota</taxon>
        <taxon>Sar</taxon>
        <taxon>Alveolata</taxon>
        <taxon>Dinophyceae</taxon>
        <taxon>Suessiales</taxon>
        <taxon>Symbiodiniaceae</taxon>
        <taxon>Symbiodinium</taxon>
    </lineage>
</organism>
<comment type="caution">
    <text evidence="2">The sequence shown here is derived from an EMBL/GenBank/DDBJ whole genome shotgun (WGS) entry which is preliminary data.</text>
</comment>
<dbReference type="EMBL" id="LSRX01000678">
    <property type="protein sequence ID" value="OLP91144.1"/>
    <property type="molecule type" value="Genomic_DNA"/>
</dbReference>
<evidence type="ECO:0000313" key="3">
    <source>
        <dbReference type="Proteomes" id="UP000186817"/>
    </source>
</evidence>
<protein>
    <submittedName>
        <fullName evidence="2">Uncharacterized protein</fullName>
    </submittedName>
</protein>
<dbReference type="AlphaFoldDB" id="A0A1Q9D7H7"/>
<name>A0A1Q9D7H7_SYMMI</name>
<gene>
    <name evidence="2" type="ORF">AK812_SmicGene27205</name>
</gene>
<sequence length="306" mass="33823">MLEPLETVNVLTDSSHGIMFSLHTGTWSGLPRKNEAALRKKQEARDKAIVAEVAALDEAHEDHEARPKSRETLIRWQLDTRTKDAHQGRVLPAPWAPRAQDWDAIHLQLTVAQASQEEERALATPTAGSPKTWDREMVAMCGENARAALHGRACDFVEPYVPLMKKHSAINKEKVNLLHHQLPSPCNERGSGFHAALDGGRATVRYNLQLDGRRPFLAGAARGRNFCQPRFLPQQDLASWDQERVMAPERAYAVSDRGTSMFHDEQRKGMPAWKPAGGSALGAKAPDPGKKPTGQLSRVGATMMKA</sequence>
<proteinExistence type="predicted"/>
<accession>A0A1Q9D7H7</accession>
<evidence type="ECO:0000313" key="2">
    <source>
        <dbReference type="EMBL" id="OLP91144.1"/>
    </source>
</evidence>